<organism evidence="1">
    <name type="scientific">Myoviridae sp. ctP6q2</name>
    <dbReference type="NCBI Taxonomy" id="2825096"/>
    <lineage>
        <taxon>Viruses</taxon>
        <taxon>Duplodnaviria</taxon>
        <taxon>Heunggongvirae</taxon>
        <taxon>Uroviricota</taxon>
        <taxon>Caudoviricetes</taxon>
    </lineage>
</organism>
<proteinExistence type="predicted"/>
<reference evidence="1" key="1">
    <citation type="journal article" date="2021" name="Proc. Natl. Acad. Sci. U.S.A.">
        <title>A Catalog of Tens of Thousands of Viruses from Human Metagenomes Reveals Hidden Associations with Chronic Diseases.</title>
        <authorList>
            <person name="Tisza M.J."/>
            <person name="Buck C.B."/>
        </authorList>
    </citation>
    <scope>NUCLEOTIDE SEQUENCE</scope>
    <source>
        <strain evidence="1">CtP6q2</strain>
    </source>
</reference>
<accession>A0A8S5UUJ6</accession>
<sequence length="68" mass="7771">MNSYNIYDENHEATILYHAIARDEEQVMDLAKETGIDMDGLSIELERSNVKDQLGKPLSARIEDALIY</sequence>
<evidence type="ECO:0000313" key="1">
    <source>
        <dbReference type="EMBL" id="DAF98145.1"/>
    </source>
</evidence>
<protein>
    <submittedName>
        <fullName evidence="1">Uncharacterized protein</fullName>
    </submittedName>
</protein>
<name>A0A8S5UUJ6_9CAUD</name>
<dbReference type="EMBL" id="BK016143">
    <property type="protein sequence ID" value="DAF98145.1"/>
    <property type="molecule type" value="Genomic_DNA"/>
</dbReference>